<dbReference type="Pfam" id="PF18126">
    <property type="entry name" value="Mitoc_mL59"/>
    <property type="match status" value="1"/>
</dbReference>
<evidence type="ECO:0000313" key="3">
    <source>
        <dbReference type="Proteomes" id="UP000243052"/>
    </source>
</evidence>
<dbReference type="PANTHER" id="PTHR28041:SF1">
    <property type="entry name" value="LARGE RIBOSOMAL SUBUNIT PROTEIN ML59"/>
    <property type="match status" value="1"/>
</dbReference>
<organism evidence="2 3">
    <name type="scientific">Eremothecium sinecaudum</name>
    <dbReference type="NCBI Taxonomy" id="45286"/>
    <lineage>
        <taxon>Eukaryota</taxon>
        <taxon>Fungi</taxon>
        <taxon>Dikarya</taxon>
        <taxon>Ascomycota</taxon>
        <taxon>Saccharomycotina</taxon>
        <taxon>Saccharomycetes</taxon>
        <taxon>Saccharomycetales</taxon>
        <taxon>Saccharomycetaceae</taxon>
        <taxon>Eremothecium</taxon>
    </lineage>
</organism>
<dbReference type="GO" id="GO:0005762">
    <property type="term" value="C:mitochondrial large ribosomal subunit"/>
    <property type="evidence" value="ECO:0007669"/>
    <property type="project" value="InterPro"/>
</dbReference>
<dbReference type="InterPro" id="IPR037507">
    <property type="entry name" value="Ribosomal_mL59"/>
</dbReference>
<dbReference type="AlphaFoldDB" id="A0A109UWX9"/>
<dbReference type="Proteomes" id="UP000243052">
    <property type="component" value="Chromosome ii"/>
</dbReference>
<dbReference type="InterPro" id="IPR040922">
    <property type="entry name" value="Ribosomal_mL59_dom"/>
</dbReference>
<protein>
    <submittedName>
        <fullName evidence="2">HBR175Cp</fullName>
    </submittedName>
</protein>
<proteinExistence type="predicted"/>
<dbReference type="OrthoDB" id="18529at2759"/>
<feature type="domain" description="Large ribosomal subunit protein mL59" evidence="1">
    <location>
        <begin position="16"/>
        <end position="137"/>
    </location>
</feature>
<evidence type="ECO:0000313" key="2">
    <source>
        <dbReference type="EMBL" id="AMD19076.1"/>
    </source>
</evidence>
<dbReference type="PANTHER" id="PTHR28041">
    <property type="entry name" value="54S RIBOSOMAL PROTEIN L25, MITOCHONDRIAL"/>
    <property type="match status" value="1"/>
</dbReference>
<dbReference type="GO" id="GO:0003735">
    <property type="term" value="F:structural constituent of ribosome"/>
    <property type="evidence" value="ECO:0007669"/>
    <property type="project" value="InterPro"/>
</dbReference>
<sequence>MSLVNKKQYFDLLPTKLKTFFQKYPPSITYSSKPTLTTEINANPFLPNKNPTTGRYHDPKYSLRRMSDLYKLAYRYGLQDLLPPSKKLFFEEKYEKKKMMRGVLLPKGTKHELRHESKVAKMQEAIKNADQYIAEVKGAKFLKKLEKRKLKERTWF</sequence>
<gene>
    <name evidence="2" type="ORF">AW171_hschr2886</name>
</gene>
<reference evidence="2 3" key="1">
    <citation type="submission" date="2016-01" db="EMBL/GenBank/DDBJ databases">
        <title>Genome sequence of the yeast Holleya sinecauda.</title>
        <authorList>
            <person name="Dietrich F.S."/>
        </authorList>
    </citation>
    <scope>NUCLEOTIDE SEQUENCE [LARGE SCALE GENOMIC DNA]</scope>
    <source>
        <strain evidence="2 3">ATCC 58844</strain>
    </source>
</reference>
<keyword evidence="3" id="KW-1185">Reference proteome</keyword>
<accession>A0A109UWX9</accession>
<evidence type="ECO:0000259" key="1">
    <source>
        <dbReference type="Pfam" id="PF18126"/>
    </source>
</evidence>
<name>A0A109UWX9_9SACH</name>
<dbReference type="EMBL" id="CP014242">
    <property type="protein sequence ID" value="AMD19076.1"/>
    <property type="molecule type" value="Genomic_DNA"/>
</dbReference>
<dbReference type="STRING" id="45286.A0A109UWX9"/>
<dbReference type="GeneID" id="28722534"/>
<dbReference type="RefSeq" id="XP_017986072.1">
    <property type="nucleotide sequence ID" value="XM_018130583.1"/>
</dbReference>